<evidence type="ECO:0000256" key="1">
    <source>
        <dbReference type="SAM" id="MobiDB-lite"/>
    </source>
</evidence>
<name>A0A8S4S7W5_9NEOP</name>
<dbReference type="AlphaFoldDB" id="A0A8S4S7W5"/>
<keyword evidence="3" id="KW-1185">Reference proteome</keyword>
<accession>A0A8S4S7W5</accession>
<dbReference type="OrthoDB" id="407509at2759"/>
<gene>
    <name evidence="2" type="primary">jg25389</name>
    <name evidence="2" type="ORF">PAEG_LOCUS19997</name>
</gene>
<comment type="caution">
    <text evidence="2">The sequence shown here is derived from an EMBL/GenBank/DDBJ whole genome shotgun (WGS) entry which is preliminary data.</text>
</comment>
<proteinExistence type="predicted"/>
<reference evidence="2" key="1">
    <citation type="submission" date="2022-03" db="EMBL/GenBank/DDBJ databases">
        <authorList>
            <person name="Lindestad O."/>
        </authorList>
    </citation>
    <scope>NUCLEOTIDE SEQUENCE</scope>
</reference>
<sequence length="132" mass="14853">MATTVLIFNVHLHTSQYVNSPSMDADVPPTCAELEWQWAGQITQRKDGRKGPKVLEWQPRTGKRSVDPQRGGQTTLSASQVAAEPKRHKTVEFGTLLRRQSVEDDDDEFSLVWSGMVFGRTTLSIKLCRLVI</sequence>
<feature type="compositionally biased region" description="Polar residues" evidence="1">
    <location>
        <begin position="71"/>
        <end position="80"/>
    </location>
</feature>
<feature type="region of interest" description="Disordered" evidence="1">
    <location>
        <begin position="47"/>
        <end position="84"/>
    </location>
</feature>
<dbReference type="EMBL" id="CAKXAJ010025787">
    <property type="protein sequence ID" value="CAH2243977.1"/>
    <property type="molecule type" value="Genomic_DNA"/>
</dbReference>
<protein>
    <submittedName>
        <fullName evidence="2">Jg25389 protein</fullName>
    </submittedName>
</protein>
<evidence type="ECO:0000313" key="3">
    <source>
        <dbReference type="Proteomes" id="UP000838756"/>
    </source>
</evidence>
<evidence type="ECO:0000313" key="2">
    <source>
        <dbReference type="EMBL" id="CAH2243977.1"/>
    </source>
</evidence>
<organism evidence="2 3">
    <name type="scientific">Pararge aegeria aegeria</name>
    <dbReference type="NCBI Taxonomy" id="348720"/>
    <lineage>
        <taxon>Eukaryota</taxon>
        <taxon>Metazoa</taxon>
        <taxon>Ecdysozoa</taxon>
        <taxon>Arthropoda</taxon>
        <taxon>Hexapoda</taxon>
        <taxon>Insecta</taxon>
        <taxon>Pterygota</taxon>
        <taxon>Neoptera</taxon>
        <taxon>Endopterygota</taxon>
        <taxon>Lepidoptera</taxon>
        <taxon>Glossata</taxon>
        <taxon>Ditrysia</taxon>
        <taxon>Papilionoidea</taxon>
        <taxon>Nymphalidae</taxon>
        <taxon>Satyrinae</taxon>
        <taxon>Satyrini</taxon>
        <taxon>Parargina</taxon>
        <taxon>Pararge</taxon>
    </lineage>
</organism>
<dbReference type="Proteomes" id="UP000838756">
    <property type="component" value="Unassembled WGS sequence"/>
</dbReference>